<organism evidence="1 2">
    <name type="scientific">Flexivirga alba</name>
    <dbReference type="NCBI Taxonomy" id="702742"/>
    <lineage>
        <taxon>Bacteria</taxon>
        <taxon>Bacillati</taxon>
        <taxon>Actinomycetota</taxon>
        <taxon>Actinomycetes</taxon>
        <taxon>Micrococcales</taxon>
        <taxon>Dermacoccaceae</taxon>
        <taxon>Flexivirga</taxon>
    </lineage>
</organism>
<dbReference type="EMBL" id="JBHSWH010000001">
    <property type="protein sequence ID" value="MFC6707745.1"/>
    <property type="molecule type" value="Genomic_DNA"/>
</dbReference>
<accession>A0ABW2AMC2</accession>
<protein>
    <submittedName>
        <fullName evidence="1">Uncharacterized protein</fullName>
    </submittedName>
</protein>
<dbReference type="Proteomes" id="UP001596298">
    <property type="component" value="Unassembled WGS sequence"/>
</dbReference>
<sequence>MGQSTVDPGSLESAAALLRGAHDDGLTMLARAITDDVRHGVSGAESNDASGVLGPPLTQVTEFVREQTEAISGHLDTAAGAYRRTDWLVRVVFAERS</sequence>
<evidence type="ECO:0000313" key="1">
    <source>
        <dbReference type="EMBL" id="MFC6707745.1"/>
    </source>
</evidence>
<gene>
    <name evidence="1" type="ORF">ACFQDH_21520</name>
</gene>
<proteinExistence type="predicted"/>
<keyword evidence="2" id="KW-1185">Reference proteome</keyword>
<dbReference type="RefSeq" id="WP_382404410.1">
    <property type="nucleotide sequence ID" value="NZ_JBHSWH010000001.1"/>
</dbReference>
<reference evidence="2" key="1">
    <citation type="journal article" date="2019" name="Int. J. Syst. Evol. Microbiol.">
        <title>The Global Catalogue of Microorganisms (GCM) 10K type strain sequencing project: providing services to taxonomists for standard genome sequencing and annotation.</title>
        <authorList>
            <consortium name="The Broad Institute Genomics Platform"/>
            <consortium name="The Broad Institute Genome Sequencing Center for Infectious Disease"/>
            <person name="Wu L."/>
            <person name="Ma J."/>
        </authorList>
    </citation>
    <scope>NUCLEOTIDE SEQUENCE [LARGE SCALE GENOMIC DNA]</scope>
    <source>
        <strain evidence="2">CCUG 58127</strain>
    </source>
</reference>
<comment type="caution">
    <text evidence="1">The sequence shown here is derived from an EMBL/GenBank/DDBJ whole genome shotgun (WGS) entry which is preliminary data.</text>
</comment>
<name>A0ABW2AMC2_9MICO</name>
<evidence type="ECO:0000313" key="2">
    <source>
        <dbReference type="Proteomes" id="UP001596298"/>
    </source>
</evidence>